<dbReference type="GO" id="GO:0003977">
    <property type="term" value="F:UDP-N-acetylglucosamine diphosphorylase activity"/>
    <property type="evidence" value="ECO:0007669"/>
    <property type="project" value="UniProtKB-EC"/>
</dbReference>
<evidence type="ECO:0000256" key="4">
    <source>
        <dbReference type="ARBA" id="ARBA00012457"/>
    </source>
</evidence>
<comment type="caution">
    <text evidence="14">The sequence shown here is derived from an EMBL/GenBank/DDBJ whole genome shotgun (WGS) entry which is preliminary data.</text>
</comment>
<comment type="pathway">
    <text evidence="2">Nucleotide-sugar biosynthesis; UDP-N-acetyl-alpha-D-glucosamine biosynthesis; UDP-N-acetyl-alpha-D-glucosamine from N-acetyl-alpha-D-glucosamine 1-phosphate: step 1/1.</text>
</comment>
<dbReference type="InterPro" id="IPR056729">
    <property type="entry name" value="GMPPB_C"/>
</dbReference>
<evidence type="ECO:0000259" key="13">
    <source>
        <dbReference type="Pfam" id="PF25087"/>
    </source>
</evidence>
<keyword evidence="15" id="KW-1185">Reference proteome</keyword>
<dbReference type="Pfam" id="PF00483">
    <property type="entry name" value="NTP_transferase"/>
    <property type="match status" value="1"/>
</dbReference>
<organism evidence="14 15">
    <name type="scientific">Haloprofundus marisrubri</name>
    <dbReference type="NCBI Taxonomy" id="1514971"/>
    <lineage>
        <taxon>Archaea</taxon>
        <taxon>Methanobacteriati</taxon>
        <taxon>Methanobacteriota</taxon>
        <taxon>Stenosarchaea group</taxon>
        <taxon>Halobacteria</taxon>
        <taxon>Halobacteriales</taxon>
        <taxon>Haloferacaceae</taxon>
        <taxon>Haloprofundus</taxon>
    </lineage>
</organism>
<dbReference type="Gene3D" id="2.160.10.10">
    <property type="entry name" value="Hexapeptide repeat proteins"/>
    <property type="match status" value="1"/>
</dbReference>
<comment type="catalytic activity">
    <reaction evidence="10">
        <text>alpha-D-glucosamine 1-phosphate + acetyl-CoA = N-acetyl-alpha-D-glucosamine 1-phosphate + CoA + H(+)</text>
        <dbReference type="Rhea" id="RHEA:13725"/>
        <dbReference type="ChEBI" id="CHEBI:15378"/>
        <dbReference type="ChEBI" id="CHEBI:57287"/>
        <dbReference type="ChEBI" id="CHEBI:57288"/>
        <dbReference type="ChEBI" id="CHEBI:57776"/>
        <dbReference type="ChEBI" id="CHEBI:58516"/>
        <dbReference type="EC" id="2.3.1.157"/>
    </reaction>
</comment>
<gene>
    <name evidence="14" type="ORF">AUR64_14210</name>
</gene>
<dbReference type="CDD" id="cd04181">
    <property type="entry name" value="NTP_transferase"/>
    <property type="match status" value="1"/>
</dbReference>
<dbReference type="InterPro" id="IPR005835">
    <property type="entry name" value="NTP_transferase_dom"/>
</dbReference>
<dbReference type="PROSITE" id="PS00101">
    <property type="entry name" value="HEXAPEP_TRANSFERASES"/>
    <property type="match status" value="1"/>
</dbReference>
<evidence type="ECO:0000256" key="8">
    <source>
        <dbReference type="ARBA" id="ARBA00023268"/>
    </source>
</evidence>
<dbReference type="GO" id="GO:0019134">
    <property type="term" value="F:glucosamine-1-phosphate N-acetyltransferase activity"/>
    <property type="evidence" value="ECO:0007669"/>
    <property type="project" value="UniProtKB-EC"/>
</dbReference>
<dbReference type="Gene3D" id="3.90.550.10">
    <property type="entry name" value="Spore Coat Polysaccharide Biosynthesis Protein SpsA, Chain A"/>
    <property type="match status" value="1"/>
</dbReference>
<evidence type="ECO:0000256" key="1">
    <source>
        <dbReference type="ARBA" id="ARBA00005166"/>
    </source>
</evidence>
<dbReference type="InterPro" id="IPR050065">
    <property type="entry name" value="GlmU-like"/>
</dbReference>
<dbReference type="InterPro" id="IPR018357">
    <property type="entry name" value="Hexapep_transf_CS"/>
</dbReference>
<dbReference type="PANTHER" id="PTHR43584">
    <property type="entry name" value="NUCLEOTIDYL TRANSFERASE"/>
    <property type="match status" value="1"/>
</dbReference>
<dbReference type="EMBL" id="LOPU01000029">
    <property type="protein sequence ID" value="KTG08959.1"/>
    <property type="molecule type" value="Genomic_DNA"/>
</dbReference>
<protein>
    <recommendedName>
        <fullName evidence="5">Bifunctional protein GlmU</fullName>
        <ecNumber evidence="3">2.3.1.157</ecNumber>
        <ecNumber evidence="4">2.7.7.23</ecNumber>
    </recommendedName>
</protein>
<evidence type="ECO:0000256" key="2">
    <source>
        <dbReference type="ARBA" id="ARBA00005208"/>
    </source>
</evidence>
<feature type="domain" description="Nucleotidyl transferase" evidence="12">
    <location>
        <begin position="6"/>
        <end position="240"/>
    </location>
</feature>
<dbReference type="InterPro" id="IPR011004">
    <property type="entry name" value="Trimer_LpxA-like_sf"/>
</dbReference>
<dbReference type="InterPro" id="IPR029044">
    <property type="entry name" value="Nucleotide-diphossugar_trans"/>
</dbReference>
<evidence type="ECO:0000256" key="3">
    <source>
        <dbReference type="ARBA" id="ARBA00012225"/>
    </source>
</evidence>
<dbReference type="Proteomes" id="UP000054387">
    <property type="component" value="Unassembled WGS sequence"/>
</dbReference>
<accession>A0A0W1R6Q3</accession>
<name>A0A0W1R6Q3_9EURY</name>
<dbReference type="EC" id="2.7.7.23" evidence="4"/>
<keyword evidence="6 14" id="KW-0808">Transferase</keyword>
<dbReference type="RefSeq" id="WP_058582112.1">
    <property type="nucleotide sequence ID" value="NZ_LOPU01000029.1"/>
</dbReference>
<comment type="pathway">
    <text evidence="1">Nucleotide-sugar biosynthesis; UDP-N-acetyl-alpha-D-glucosamine biosynthesis; N-acetyl-alpha-D-glucosamine 1-phosphate from alpha-D-glucosamine 6-phosphate (route II): step 2/2.</text>
</comment>
<sequence length="424" mass="44996">MSIQSAVVLAAGEGRRLRPLTRNRPKPMLPAATRPIIEHVFDALLSAGVTDLHVVVGYKRQRVQNHFGPTYDGVSVTYHVQEKPLGSGHALLQAADGVGEEFLVVNGDQVVDPQLVQNVVDAHDGRSGDEQDETAATLCVVESERASRYGSVRLDGDRVVELVEQPLEGHYRLVNAGVYAFTDAIFETIRETPTVDGTTPLPDAIARLVESDTSVRGVQSEGYWTDATYPWDLLAATRRLLADGTNVFRSSNQRINGHQTETRTDAGVRRRRNGVWVAPGARVHENATLQAPVVVAADCEIGPGAVVGPNVAVGQNATVGPNAVVVDSIVDEDTRIGANSTVVDCVTGQAVWLGPSCVVTGGPADVRVDTQIHEGKRLGAVVGDRVHAEGDVSFAPGTLVGSNATLRTGTVVSGLLAPKSEVVR</sequence>
<keyword evidence="9" id="KW-0012">Acyltransferase</keyword>
<evidence type="ECO:0000256" key="11">
    <source>
        <dbReference type="ARBA" id="ARBA00048493"/>
    </source>
</evidence>
<evidence type="ECO:0000313" key="15">
    <source>
        <dbReference type="Proteomes" id="UP000054387"/>
    </source>
</evidence>
<reference evidence="14 15" key="1">
    <citation type="submission" date="2015-12" db="EMBL/GenBank/DDBJ databases">
        <title>Haloprofundus marisrubri gen. nov., sp. nov., an extremely halophilic archaeon isolated from the Discovery deep brine-seawater interface in the Red Sea.</title>
        <authorList>
            <person name="Zhang G."/>
            <person name="Stingl U."/>
            <person name="Rashid M."/>
        </authorList>
    </citation>
    <scope>NUCLEOTIDE SEQUENCE [LARGE SCALE GENOMIC DNA]</scope>
    <source>
        <strain evidence="14 15">SB9</strain>
    </source>
</reference>
<proteinExistence type="predicted"/>
<feature type="domain" description="Mannose-1-phosphate guanyltransferase C-terminal" evidence="13">
    <location>
        <begin position="290"/>
        <end position="393"/>
    </location>
</feature>
<comment type="catalytic activity">
    <reaction evidence="11">
        <text>N-acetyl-alpha-D-glucosamine 1-phosphate + UTP + H(+) = UDP-N-acetyl-alpha-D-glucosamine + diphosphate</text>
        <dbReference type="Rhea" id="RHEA:13509"/>
        <dbReference type="ChEBI" id="CHEBI:15378"/>
        <dbReference type="ChEBI" id="CHEBI:33019"/>
        <dbReference type="ChEBI" id="CHEBI:46398"/>
        <dbReference type="ChEBI" id="CHEBI:57705"/>
        <dbReference type="ChEBI" id="CHEBI:57776"/>
        <dbReference type="EC" id="2.7.7.23"/>
    </reaction>
</comment>
<dbReference type="STRING" id="1514971.AUR64_14210"/>
<dbReference type="SUPFAM" id="SSF51161">
    <property type="entry name" value="Trimeric LpxA-like enzymes"/>
    <property type="match status" value="1"/>
</dbReference>
<evidence type="ECO:0000256" key="9">
    <source>
        <dbReference type="ARBA" id="ARBA00023315"/>
    </source>
</evidence>
<evidence type="ECO:0000256" key="6">
    <source>
        <dbReference type="ARBA" id="ARBA00022679"/>
    </source>
</evidence>
<evidence type="ECO:0000313" key="14">
    <source>
        <dbReference type="EMBL" id="KTG08959.1"/>
    </source>
</evidence>
<evidence type="ECO:0000256" key="7">
    <source>
        <dbReference type="ARBA" id="ARBA00022695"/>
    </source>
</evidence>
<evidence type="ECO:0000259" key="12">
    <source>
        <dbReference type="Pfam" id="PF00483"/>
    </source>
</evidence>
<evidence type="ECO:0000256" key="10">
    <source>
        <dbReference type="ARBA" id="ARBA00048247"/>
    </source>
</evidence>
<dbReference type="SUPFAM" id="SSF53448">
    <property type="entry name" value="Nucleotide-diphospho-sugar transferases"/>
    <property type="match status" value="1"/>
</dbReference>
<keyword evidence="7" id="KW-0548">Nucleotidyltransferase</keyword>
<keyword evidence="8" id="KW-0511">Multifunctional enzyme</keyword>
<evidence type="ECO:0000256" key="5">
    <source>
        <dbReference type="ARBA" id="ARBA00013414"/>
    </source>
</evidence>
<dbReference type="PANTHER" id="PTHR43584:SF8">
    <property type="entry name" value="N-ACETYLMURAMATE ALPHA-1-PHOSPHATE URIDYLYLTRANSFERASE"/>
    <property type="match status" value="1"/>
</dbReference>
<dbReference type="AlphaFoldDB" id="A0A0W1R6Q3"/>
<dbReference type="Pfam" id="PF25087">
    <property type="entry name" value="GMPPB_C"/>
    <property type="match status" value="1"/>
</dbReference>
<dbReference type="EC" id="2.3.1.157" evidence="3"/>
<dbReference type="OrthoDB" id="15372at2157"/>